<dbReference type="KEGG" id="ggr:HKW67_09990"/>
<feature type="signal peptide" evidence="4">
    <location>
        <begin position="1"/>
        <end position="21"/>
    </location>
</feature>
<keyword evidence="4" id="KW-0732">Signal</keyword>
<evidence type="ECO:0000259" key="5">
    <source>
        <dbReference type="Pfam" id="PF01011"/>
    </source>
</evidence>
<sequence length="664" mass="70792">MRFSRFNTACLCLLASSPSLARAQSARTAPFSTAAGEWPSHTGDTRGTRYSPLDQITAANFSTLEVAWRFKTDQLGPRPEFKLEGTPLMVGNVLYTTAGTRRAVVALDAVTGELLWMHSENEGARGAAAPRPLSGRGLAYWTDGTSARILYVTPGYRLIALDARSGARIRSFGDSGAVDLKLNMDQPILPDLETGEIGYQGAPTVARNVVIIGAAFREGGSPKSFRNNKGDIRGFDVRTGKRLWTFHTIPRKGEFGYDTWLNGSAENAGNTGVWTQITADEELGLVYLPIESPTGDYYGGHRPGDNLYGESLVCVDLLTGVRKWHYQLVRHPIWDFDLAAAPILADITVGGKAIKSVALPTKQGILYMFDRVTGKPIWPFEERAVEKGDVPGEWYAPTQPMPTKPAAYARNGVLTTDLIDFTPALKDAGLAAASRFKLGPIFTPPVLSKTEGPLATFSNGPTNGGSNWPGGSYDPETHMLYLSATNASPSALGLVVPAKGVSDMDYIRGFAPGAGRGGFTVQGLPLLKPPYGTISAIDLDKGDIVWQVPHGETPDAVRNHEALKGVSIPRTGQAGSVGTLVTKTLVIAGDPEVTTLAPRPRGAVLRAYDKATGKEVGGVNLPAPQSGSPMTYTVGGKQYIVIAVSGGPYSGEYIAFRLPTAGAR</sequence>
<protein>
    <submittedName>
        <fullName evidence="6">PQQ-binding-like beta-propeller repeat protein</fullName>
    </submittedName>
</protein>
<dbReference type="InterPro" id="IPR002372">
    <property type="entry name" value="PQQ_rpt_dom"/>
</dbReference>
<dbReference type="RefSeq" id="WP_171225246.1">
    <property type="nucleotide sequence ID" value="NZ_CP053085.1"/>
</dbReference>
<dbReference type="AlphaFoldDB" id="A0A6M4IR05"/>
<evidence type="ECO:0000256" key="1">
    <source>
        <dbReference type="ARBA" id="ARBA00001931"/>
    </source>
</evidence>
<evidence type="ECO:0000256" key="3">
    <source>
        <dbReference type="ARBA" id="ARBA00023002"/>
    </source>
</evidence>
<accession>A0A6M4IR05</accession>
<feature type="domain" description="Pyrrolo-quinoline quinone repeat" evidence="5">
    <location>
        <begin position="38"/>
        <end position="640"/>
    </location>
</feature>
<dbReference type="EMBL" id="CP053085">
    <property type="protein sequence ID" value="QJR35816.1"/>
    <property type="molecule type" value="Genomic_DNA"/>
</dbReference>
<reference evidence="6 7" key="1">
    <citation type="submission" date="2020-05" db="EMBL/GenBank/DDBJ databases">
        <title>Complete genome sequence of Gemmatimonas greenlandica TET16.</title>
        <authorList>
            <person name="Zeng Y."/>
        </authorList>
    </citation>
    <scope>NUCLEOTIDE SEQUENCE [LARGE SCALE GENOMIC DNA]</scope>
    <source>
        <strain evidence="6 7">TET16</strain>
    </source>
</reference>
<dbReference type="Pfam" id="PF01011">
    <property type="entry name" value="PQQ"/>
    <property type="match status" value="1"/>
</dbReference>
<gene>
    <name evidence="6" type="ORF">HKW67_09990</name>
</gene>
<dbReference type="SUPFAM" id="SSF50998">
    <property type="entry name" value="Quinoprotein alcohol dehydrogenase-like"/>
    <property type="match status" value="1"/>
</dbReference>
<comment type="similarity">
    <text evidence="2">Belongs to the bacterial PQQ dehydrogenase family.</text>
</comment>
<evidence type="ECO:0000313" key="6">
    <source>
        <dbReference type="EMBL" id="QJR35816.1"/>
    </source>
</evidence>
<evidence type="ECO:0000256" key="2">
    <source>
        <dbReference type="ARBA" id="ARBA00008156"/>
    </source>
</evidence>
<comment type="cofactor">
    <cofactor evidence="1">
        <name>pyrroloquinoline quinone</name>
        <dbReference type="ChEBI" id="CHEBI:58442"/>
    </cofactor>
</comment>
<dbReference type="InterPro" id="IPR018391">
    <property type="entry name" value="PQQ_b-propeller_rpt"/>
</dbReference>
<feature type="chain" id="PRO_5026966437" evidence="4">
    <location>
        <begin position="22"/>
        <end position="664"/>
    </location>
</feature>
<dbReference type="PANTHER" id="PTHR32303">
    <property type="entry name" value="QUINOPROTEIN ALCOHOL DEHYDROGENASE (CYTOCHROME C)"/>
    <property type="match status" value="1"/>
</dbReference>
<dbReference type="PANTHER" id="PTHR32303:SF4">
    <property type="entry name" value="QUINOPROTEIN GLUCOSE DEHYDROGENASE"/>
    <property type="match status" value="1"/>
</dbReference>
<dbReference type="SMART" id="SM00564">
    <property type="entry name" value="PQQ"/>
    <property type="match status" value="6"/>
</dbReference>
<keyword evidence="3" id="KW-0560">Oxidoreductase</keyword>
<dbReference type="Proteomes" id="UP000500938">
    <property type="component" value="Chromosome"/>
</dbReference>
<organism evidence="6 7">
    <name type="scientific">Gemmatimonas groenlandica</name>
    <dbReference type="NCBI Taxonomy" id="2732249"/>
    <lineage>
        <taxon>Bacteria</taxon>
        <taxon>Pseudomonadati</taxon>
        <taxon>Gemmatimonadota</taxon>
        <taxon>Gemmatimonadia</taxon>
        <taxon>Gemmatimonadales</taxon>
        <taxon>Gemmatimonadaceae</taxon>
        <taxon>Gemmatimonas</taxon>
    </lineage>
</organism>
<proteinExistence type="inferred from homology"/>
<name>A0A6M4IR05_9BACT</name>
<dbReference type="Gene3D" id="2.140.10.10">
    <property type="entry name" value="Quinoprotein alcohol dehydrogenase-like superfamily"/>
    <property type="match status" value="2"/>
</dbReference>
<keyword evidence="7" id="KW-1185">Reference proteome</keyword>
<evidence type="ECO:0000313" key="7">
    <source>
        <dbReference type="Proteomes" id="UP000500938"/>
    </source>
</evidence>
<dbReference type="GO" id="GO:0008876">
    <property type="term" value="F:quinoprotein glucose dehydrogenase activity"/>
    <property type="evidence" value="ECO:0007669"/>
    <property type="project" value="TreeGrafter"/>
</dbReference>
<dbReference type="InterPro" id="IPR011047">
    <property type="entry name" value="Quinoprotein_ADH-like_sf"/>
</dbReference>
<evidence type="ECO:0000256" key="4">
    <source>
        <dbReference type="SAM" id="SignalP"/>
    </source>
</evidence>